<evidence type="ECO:0000313" key="3">
    <source>
        <dbReference type="Proteomes" id="UP000290273"/>
    </source>
</evidence>
<gene>
    <name evidence="2" type="ORF">DP131_14700</name>
</gene>
<comment type="caution">
    <text evidence="2">The sequence shown here is derived from an EMBL/GenBank/DDBJ whole genome shotgun (WGS) entry which is preliminary data.</text>
</comment>
<dbReference type="RefSeq" id="WP_039261148.1">
    <property type="nucleotide sequence ID" value="NZ_CASHSW010000023.1"/>
</dbReference>
<reference evidence="2 3" key="1">
    <citation type="submission" date="2018-06" db="EMBL/GenBank/DDBJ databases">
        <title>Genome conservation of Clostridium tetani.</title>
        <authorList>
            <person name="Bruggemann H."/>
            <person name="Popoff M.R."/>
        </authorList>
    </citation>
    <scope>NUCLEOTIDE SEQUENCE [LARGE SCALE GENOMIC DNA]</scope>
    <source>
        <strain evidence="2 3">63.05</strain>
    </source>
</reference>
<accession>A0ABY0EKF2</accession>
<keyword evidence="1" id="KW-0472">Membrane</keyword>
<name>A0ABY0EKF2_CLOTA</name>
<feature type="transmembrane region" description="Helical" evidence="1">
    <location>
        <begin position="12"/>
        <end position="37"/>
    </location>
</feature>
<dbReference type="Proteomes" id="UP000290273">
    <property type="component" value="Unassembled WGS sequence"/>
</dbReference>
<sequence>MRRTINIESNKLLIYFKIFCCIFGKTIIATMILKLIYSLFNISFPMDSKGILRFATFYGLLSIRDYVECSKEIMYNNLSKEDIIGQIQEIMQNENWDAEKISEEQMIFKVPLFKTFRREYLVVNIYENSLKIVGSKRFVKGLIKENRRVMRRK</sequence>
<dbReference type="EMBL" id="QMAU01000055">
    <property type="protein sequence ID" value="RXI51224.1"/>
    <property type="molecule type" value="Genomic_DNA"/>
</dbReference>
<protein>
    <submittedName>
        <fullName evidence="2">Uncharacterized protein</fullName>
    </submittedName>
</protein>
<evidence type="ECO:0000256" key="1">
    <source>
        <dbReference type="SAM" id="Phobius"/>
    </source>
</evidence>
<keyword evidence="1" id="KW-0812">Transmembrane</keyword>
<keyword evidence="1" id="KW-1133">Transmembrane helix</keyword>
<proteinExistence type="predicted"/>
<evidence type="ECO:0000313" key="2">
    <source>
        <dbReference type="EMBL" id="RXI51224.1"/>
    </source>
</evidence>
<organism evidence="2 3">
    <name type="scientific">Clostridium tetani</name>
    <dbReference type="NCBI Taxonomy" id="1513"/>
    <lineage>
        <taxon>Bacteria</taxon>
        <taxon>Bacillati</taxon>
        <taxon>Bacillota</taxon>
        <taxon>Clostridia</taxon>
        <taxon>Eubacteriales</taxon>
        <taxon>Clostridiaceae</taxon>
        <taxon>Clostridium</taxon>
    </lineage>
</organism>